<sequence length="359" mass="38819">MTDTPKSAHSHLNLHQHHDNPFSRPQSPHNSLQIGFVGLGAMGYPMAKNLAKARPGHFSLLVWNRTKSKAEQLVKEVGGDKVHIADDLAEVARDCDIIFTNLASDAVVKSVFLEFEAALKTAQFTRHKIFVETSTVFPSLAGELDTLISSTHHASLVMAPVFGRPHAAEAAQLLIVMAGDYRSKKEIAHILIPAVGRKVIDLGGNLEKAPTFKLIGNSLILGTLEVLAEVFTLGEKSGIPTSQVFGLIKELMPAPTIINYAEKMSHDLFDGTQGFAIDGGVKDSTHIRRLATELNSPMPALDTAHEHLLTARALHASKKARGQQVFETLDWSSLVAGARTSAGLDGFDSAKHSRVVPED</sequence>
<organism evidence="5 6">
    <name type="scientific">Cerrena zonata</name>
    <dbReference type="NCBI Taxonomy" id="2478898"/>
    <lineage>
        <taxon>Eukaryota</taxon>
        <taxon>Fungi</taxon>
        <taxon>Dikarya</taxon>
        <taxon>Basidiomycota</taxon>
        <taxon>Agaricomycotina</taxon>
        <taxon>Agaricomycetes</taxon>
        <taxon>Polyporales</taxon>
        <taxon>Cerrenaceae</taxon>
        <taxon>Cerrena</taxon>
    </lineage>
</organism>
<dbReference type="GO" id="GO:0050661">
    <property type="term" value="F:NADP binding"/>
    <property type="evidence" value="ECO:0007669"/>
    <property type="project" value="InterPro"/>
</dbReference>
<dbReference type="Pfam" id="PF03446">
    <property type="entry name" value="NAD_binding_2"/>
    <property type="match status" value="1"/>
</dbReference>
<dbReference type="EMBL" id="JASBNA010000002">
    <property type="protein sequence ID" value="KAK7695111.1"/>
    <property type="molecule type" value="Genomic_DNA"/>
</dbReference>
<dbReference type="PANTHER" id="PTHR43580:SF8">
    <property type="entry name" value="6-PHOSPHOGLUCONATE DEHYDROGENASE NADP-BINDING DOMAIN-CONTAINING PROTEIN-RELATED"/>
    <property type="match status" value="1"/>
</dbReference>
<dbReference type="InterPro" id="IPR051265">
    <property type="entry name" value="HIBADH-related_NP60_sf"/>
</dbReference>
<name>A0AAW0GR59_9APHY</name>
<dbReference type="InterPro" id="IPR008927">
    <property type="entry name" value="6-PGluconate_DH-like_C_sf"/>
</dbReference>
<evidence type="ECO:0000256" key="2">
    <source>
        <dbReference type="SAM" id="MobiDB-lite"/>
    </source>
</evidence>
<dbReference type="InterPro" id="IPR036291">
    <property type="entry name" value="NAD(P)-bd_dom_sf"/>
</dbReference>
<comment type="similarity">
    <text evidence="1">Belongs to the HIBADH-related family. NP60 subfamily.</text>
</comment>
<evidence type="ECO:0000259" key="3">
    <source>
        <dbReference type="Pfam" id="PF03446"/>
    </source>
</evidence>
<dbReference type="Pfam" id="PF14833">
    <property type="entry name" value="NAD_binding_11"/>
    <property type="match status" value="1"/>
</dbReference>
<reference evidence="5 6" key="1">
    <citation type="submission" date="2022-09" db="EMBL/GenBank/DDBJ databases">
        <authorList>
            <person name="Palmer J.M."/>
        </authorList>
    </citation>
    <scope>NUCLEOTIDE SEQUENCE [LARGE SCALE GENOMIC DNA]</scope>
    <source>
        <strain evidence="5 6">DSM 7382</strain>
    </source>
</reference>
<evidence type="ECO:0008006" key="7">
    <source>
        <dbReference type="Google" id="ProtNLM"/>
    </source>
</evidence>
<evidence type="ECO:0000256" key="1">
    <source>
        <dbReference type="ARBA" id="ARBA00007598"/>
    </source>
</evidence>
<comment type="caution">
    <text evidence="5">The sequence shown here is derived from an EMBL/GenBank/DDBJ whole genome shotgun (WGS) entry which is preliminary data.</text>
</comment>
<dbReference type="GO" id="GO:0016491">
    <property type="term" value="F:oxidoreductase activity"/>
    <property type="evidence" value="ECO:0007669"/>
    <property type="project" value="InterPro"/>
</dbReference>
<dbReference type="Proteomes" id="UP001385951">
    <property type="component" value="Unassembled WGS sequence"/>
</dbReference>
<evidence type="ECO:0000313" key="6">
    <source>
        <dbReference type="Proteomes" id="UP001385951"/>
    </source>
</evidence>
<dbReference type="Gene3D" id="1.10.1040.10">
    <property type="entry name" value="N-(1-d-carboxylethyl)-l-norvaline Dehydrogenase, domain 2"/>
    <property type="match status" value="1"/>
</dbReference>
<dbReference type="AlphaFoldDB" id="A0AAW0GR59"/>
<feature type="domain" description="3-hydroxyisobutyrate dehydrogenase-like NAD-binding" evidence="4">
    <location>
        <begin position="211"/>
        <end position="315"/>
    </location>
</feature>
<feature type="region of interest" description="Disordered" evidence="2">
    <location>
        <begin position="1"/>
        <end position="29"/>
    </location>
</feature>
<evidence type="ECO:0000259" key="4">
    <source>
        <dbReference type="Pfam" id="PF14833"/>
    </source>
</evidence>
<dbReference type="PROSITE" id="PS00895">
    <property type="entry name" value="3_HYDROXYISOBUT_DH"/>
    <property type="match status" value="1"/>
</dbReference>
<dbReference type="InterPro" id="IPR006115">
    <property type="entry name" value="6PGDH_NADP-bd"/>
</dbReference>
<protein>
    <recommendedName>
        <fullName evidence="7">NAD(P)-binding protein</fullName>
    </recommendedName>
</protein>
<keyword evidence="6" id="KW-1185">Reference proteome</keyword>
<feature type="domain" description="6-phosphogluconate dehydrogenase NADP-binding" evidence="3">
    <location>
        <begin position="33"/>
        <end position="200"/>
    </location>
</feature>
<proteinExistence type="inferred from homology"/>
<dbReference type="Gene3D" id="3.40.50.720">
    <property type="entry name" value="NAD(P)-binding Rossmann-like Domain"/>
    <property type="match status" value="1"/>
</dbReference>
<dbReference type="SUPFAM" id="SSF48179">
    <property type="entry name" value="6-phosphogluconate dehydrogenase C-terminal domain-like"/>
    <property type="match status" value="1"/>
</dbReference>
<accession>A0AAW0GR59</accession>
<dbReference type="InterPro" id="IPR002204">
    <property type="entry name" value="3-OH-isobutyrate_DH-rel_CS"/>
</dbReference>
<dbReference type="InterPro" id="IPR013328">
    <property type="entry name" value="6PGD_dom2"/>
</dbReference>
<evidence type="ECO:0000313" key="5">
    <source>
        <dbReference type="EMBL" id="KAK7695111.1"/>
    </source>
</evidence>
<gene>
    <name evidence="5" type="ORF">QCA50_002301</name>
</gene>
<dbReference type="PANTHER" id="PTHR43580">
    <property type="entry name" value="OXIDOREDUCTASE GLYR1-RELATED"/>
    <property type="match status" value="1"/>
</dbReference>
<dbReference type="InterPro" id="IPR029154">
    <property type="entry name" value="HIBADH-like_NADP-bd"/>
</dbReference>
<dbReference type="GO" id="GO:0051287">
    <property type="term" value="F:NAD binding"/>
    <property type="evidence" value="ECO:0007669"/>
    <property type="project" value="InterPro"/>
</dbReference>
<dbReference type="SUPFAM" id="SSF51735">
    <property type="entry name" value="NAD(P)-binding Rossmann-fold domains"/>
    <property type="match status" value="1"/>
</dbReference>